<dbReference type="InterPro" id="IPR057204">
    <property type="entry name" value="DUF7882"/>
</dbReference>
<reference evidence="2 3" key="1">
    <citation type="submission" date="2014-11" db="EMBL/GenBank/DDBJ databases">
        <title>Genome sequence of Microbacterium mangrovi MUSC 115(T).</title>
        <authorList>
            <person name="Lee L.-H."/>
        </authorList>
    </citation>
    <scope>NUCLEOTIDE SEQUENCE [LARGE SCALE GENOMIC DNA]</scope>
    <source>
        <strain evidence="2 3">MUSC 115</strain>
    </source>
</reference>
<dbReference type="GO" id="GO:0016874">
    <property type="term" value="F:ligase activity"/>
    <property type="evidence" value="ECO:0007669"/>
    <property type="project" value="UniProtKB-KW"/>
</dbReference>
<evidence type="ECO:0000259" key="1">
    <source>
        <dbReference type="Pfam" id="PF25355"/>
    </source>
</evidence>
<evidence type="ECO:0000313" key="2">
    <source>
        <dbReference type="EMBL" id="KHK99018.1"/>
    </source>
</evidence>
<keyword evidence="3" id="KW-1185">Reference proteome</keyword>
<accession>A0A0B2AB47</accession>
<dbReference type="STRING" id="1348253.LK09_06685"/>
<gene>
    <name evidence="2" type="ORF">LK09_06685</name>
</gene>
<feature type="domain" description="DUF7882" evidence="1">
    <location>
        <begin position="1"/>
        <end position="96"/>
    </location>
</feature>
<protein>
    <submittedName>
        <fullName evidence="2">ATP-dependent DNA ligase</fullName>
    </submittedName>
</protein>
<dbReference type="OrthoDB" id="5123855at2"/>
<dbReference type="RefSeq" id="WP_039398202.1">
    <property type="nucleotide sequence ID" value="NZ_JTDK01000006.1"/>
</dbReference>
<comment type="caution">
    <text evidence="2">The sequence shown here is derived from an EMBL/GenBank/DDBJ whole genome shotgun (WGS) entry which is preliminary data.</text>
</comment>
<dbReference type="Proteomes" id="UP000031030">
    <property type="component" value="Unassembled WGS sequence"/>
</dbReference>
<dbReference type="Pfam" id="PF25355">
    <property type="entry name" value="DUF7882"/>
    <property type="match status" value="1"/>
</dbReference>
<organism evidence="2 3">
    <name type="scientific">Microbacterium mangrovi</name>
    <dbReference type="NCBI Taxonomy" id="1348253"/>
    <lineage>
        <taxon>Bacteria</taxon>
        <taxon>Bacillati</taxon>
        <taxon>Actinomycetota</taxon>
        <taxon>Actinomycetes</taxon>
        <taxon>Micrococcales</taxon>
        <taxon>Microbacteriaceae</taxon>
        <taxon>Microbacterium</taxon>
    </lineage>
</organism>
<proteinExistence type="predicted"/>
<dbReference type="AlphaFoldDB" id="A0A0B2AB47"/>
<name>A0A0B2AB47_9MICO</name>
<sequence>MGRFSYNHASRTYFDDRTLMHLQVVIKDKLARGEPFNFTWMEDASLGGGRMTVWINQASSLQFKYDGPRSENLNRAWLEVLAQSANSPDGLRVIPEPPEDPVAG</sequence>
<keyword evidence="2" id="KW-0436">Ligase</keyword>
<dbReference type="EMBL" id="JTDK01000006">
    <property type="protein sequence ID" value="KHK99018.1"/>
    <property type="molecule type" value="Genomic_DNA"/>
</dbReference>
<evidence type="ECO:0000313" key="3">
    <source>
        <dbReference type="Proteomes" id="UP000031030"/>
    </source>
</evidence>